<dbReference type="EMBL" id="SZVO01000006">
    <property type="protein sequence ID" value="TKT91530.1"/>
    <property type="molecule type" value="Genomic_DNA"/>
</dbReference>
<dbReference type="RefSeq" id="WP_137340678.1">
    <property type="nucleotide sequence ID" value="NZ_BSQH01000003.1"/>
</dbReference>
<dbReference type="InterPro" id="IPR008792">
    <property type="entry name" value="PQQD"/>
</dbReference>
<dbReference type="Proteomes" id="UP000304900">
    <property type="component" value="Unassembled WGS sequence"/>
</dbReference>
<evidence type="ECO:0000313" key="1">
    <source>
        <dbReference type="EMBL" id="TKT91530.1"/>
    </source>
</evidence>
<comment type="caution">
    <text evidence="1">The sequence shown here is derived from an EMBL/GenBank/DDBJ whole genome shotgun (WGS) entry which is preliminary data.</text>
</comment>
<accession>A0A4U6D2Q1</accession>
<dbReference type="Gene3D" id="1.10.10.1150">
    <property type="entry name" value="Coenzyme PQQ synthesis protein D (PqqD)"/>
    <property type="match status" value="1"/>
</dbReference>
<organism evidence="1 2">
    <name type="scientific">Dyadobacter frigoris</name>
    <dbReference type="NCBI Taxonomy" id="2576211"/>
    <lineage>
        <taxon>Bacteria</taxon>
        <taxon>Pseudomonadati</taxon>
        <taxon>Bacteroidota</taxon>
        <taxon>Cytophagia</taxon>
        <taxon>Cytophagales</taxon>
        <taxon>Spirosomataceae</taxon>
        <taxon>Dyadobacter</taxon>
    </lineage>
</organism>
<dbReference type="AlphaFoldDB" id="A0A4U6D2Q1"/>
<dbReference type="Pfam" id="PF05402">
    <property type="entry name" value="PqqD"/>
    <property type="match status" value="1"/>
</dbReference>
<evidence type="ECO:0000313" key="2">
    <source>
        <dbReference type="Proteomes" id="UP000304900"/>
    </source>
</evidence>
<sequence>MKYKLTSQQIASQVGGEIVILNHNKGAYYGLDEVGALVWNNLEAEPKTLEALCEAVTNEYDVDKETCQEDVELLLKDLISEKLVEVTE</sequence>
<dbReference type="InterPro" id="IPR041881">
    <property type="entry name" value="PqqD_sf"/>
</dbReference>
<gene>
    <name evidence="1" type="ORF">FDK13_14250</name>
</gene>
<proteinExistence type="predicted"/>
<name>A0A4U6D2Q1_9BACT</name>
<protein>
    <submittedName>
        <fullName evidence="1">PqqD family protein</fullName>
    </submittedName>
</protein>
<keyword evidence="2" id="KW-1185">Reference proteome</keyword>
<reference evidence="1 2" key="1">
    <citation type="submission" date="2019-05" db="EMBL/GenBank/DDBJ databases">
        <title>Dyadobacter AR-3-8 sp. nov., isolated from arctic soil.</title>
        <authorList>
            <person name="Chaudhary D.K."/>
        </authorList>
    </citation>
    <scope>NUCLEOTIDE SEQUENCE [LARGE SCALE GENOMIC DNA]</scope>
    <source>
        <strain evidence="1 2">AR-3-8</strain>
    </source>
</reference>
<dbReference type="OrthoDB" id="1495225at2"/>